<dbReference type="InterPro" id="IPR036390">
    <property type="entry name" value="WH_DNA-bd_sf"/>
</dbReference>
<evidence type="ECO:0000313" key="5">
    <source>
        <dbReference type="EMBL" id="PCE40134.1"/>
    </source>
</evidence>
<evidence type="ECO:0000313" key="6">
    <source>
        <dbReference type="Proteomes" id="UP000218934"/>
    </source>
</evidence>
<dbReference type="SUPFAM" id="SSF46785">
    <property type="entry name" value="Winged helix' DNA-binding domain"/>
    <property type="match status" value="1"/>
</dbReference>
<name>A0A2A4FQY9_9SPHN</name>
<reference evidence="5 6" key="1">
    <citation type="submission" date="2017-09" db="EMBL/GenBank/DDBJ databases">
        <title>The Catabolism of 3,6-Dichlorosalicylic acid is Initiated by the Cytochrome P450 Monooxygenase DsmABC in Rhizorhabdus dicambivorans Ndbn-20.</title>
        <authorList>
            <person name="Na L."/>
        </authorList>
    </citation>
    <scope>NUCLEOTIDE SEQUENCE [LARGE SCALE GENOMIC DNA]</scope>
    <source>
        <strain evidence="5 6">Ndbn-20m</strain>
    </source>
</reference>
<dbReference type="KEGG" id="rdi:CMV14_19610"/>
<dbReference type="OrthoDB" id="9028214at2"/>
<dbReference type="GO" id="GO:0003677">
    <property type="term" value="F:DNA binding"/>
    <property type="evidence" value="ECO:0007669"/>
    <property type="project" value="UniProtKB-KW"/>
</dbReference>
<keyword evidence="2" id="KW-0238">DNA-binding</keyword>
<sequence>MGGNWKTDPISKRTAERLRQDSLSLADGDFIGAEEDLRLRYGVSRPTLRLAAGIVSQDQLVRIRRGVNGGYFAARPTAGAVTRAASIFLHAAGASIEHLLDASTPIRIEVARLAALSDDPGLHEKLGEFLKQDADLIAEPFDYVEFVRADRRFWATLAAGCGNPVLQLYMEILLSLVSRTVEPAQDPVLGKPSRLEGVINRRRRVIQAVLEGDSEMASLAARRSTVDSDLAKGTRLTMPTEEAGARWS</sequence>
<dbReference type="PANTHER" id="PTHR43537">
    <property type="entry name" value="TRANSCRIPTIONAL REGULATOR, GNTR FAMILY"/>
    <property type="match status" value="1"/>
</dbReference>
<evidence type="ECO:0000259" key="4">
    <source>
        <dbReference type="SMART" id="SM00895"/>
    </source>
</evidence>
<evidence type="ECO:0000256" key="3">
    <source>
        <dbReference type="ARBA" id="ARBA00023163"/>
    </source>
</evidence>
<dbReference type="AlphaFoldDB" id="A0A2A4FQY9"/>
<feature type="domain" description="GntR C-terminal" evidence="4">
    <location>
        <begin position="98"/>
        <end position="227"/>
    </location>
</feature>
<keyword evidence="1" id="KW-0805">Transcription regulation</keyword>
<dbReference type="Gene3D" id="1.20.120.530">
    <property type="entry name" value="GntR ligand-binding domain-like"/>
    <property type="match status" value="1"/>
</dbReference>
<organism evidence="5 6">
    <name type="scientific">Rhizorhabdus dicambivorans</name>
    <dbReference type="NCBI Taxonomy" id="1850238"/>
    <lineage>
        <taxon>Bacteria</taxon>
        <taxon>Pseudomonadati</taxon>
        <taxon>Pseudomonadota</taxon>
        <taxon>Alphaproteobacteria</taxon>
        <taxon>Sphingomonadales</taxon>
        <taxon>Sphingomonadaceae</taxon>
        <taxon>Rhizorhabdus</taxon>
    </lineage>
</organism>
<evidence type="ECO:0000256" key="2">
    <source>
        <dbReference type="ARBA" id="ARBA00023125"/>
    </source>
</evidence>
<dbReference type="PANTHER" id="PTHR43537:SF5">
    <property type="entry name" value="UXU OPERON TRANSCRIPTIONAL REGULATOR"/>
    <property type="match status" value="1"/>
</dbReference>
<proteinExistence type="predicted"/>
<accession>A0A2A4FQY9</accession>
<dbReference type="EMBL" id="NWUF01000034">
    <property type="protein sequence ID" value="PCE40134.1"/>
    <property type="molecule type" value="Genomic_DNA"/>
</dbReference>
<keyword evidence="6" id="KW-1185">Reference proteome</keyword>
<comment type="caution">
    <text evidence="5">The sequence shown here is derived from an EMBL/GenBank/DDBJ whole genome shotgun (WGS) entry which is preliminary data.</text>
</comment>
<dbReference type="Gene3D" id="1.10.10.10">
    <property type="entry name" value="Winged helix-like DNA-binding domain superfamily/Winged helix DNA-binding domain"/>
    <property type="match status" value="1"/>
</dbReference>
<dbReference type="InterPro" id="IPR011711">
    <property type="entry name" value="GntR_C"/>
</dbReference>
<evidence type="ECO:0000256" key="1">
    <source>
        <dbReference type="ARBA" id="ARBA00023015"/>
    </source>
</evidence>
<gene>
    <name evidence="5" type="ORF">COO09_21745</name>
</gene>
<dbReference type="SUPFAM" id="SSF48008">
    <property type="entry name" value="GntR ligand-binding domain-like"/>
    <property type="match status" value="1"/>
</dbReference>
<protein>
    <submittedName>
        <fullName evidence="5">FadR family transcriptional regulator</fullName>
    </submittedName>
</protein>
<keyword evidence="3" id="KW-0804">Transcription</keyword>
<dbReference type="InterPro" id="IPR008920">
    <property type="entry name" value="TF_FadR/GntR_C"/>
</dbReference>
<dbReference type="RefSeq" id="WP_066961490.1">
    <property type="nucleotide sequence ID" value="NZ_CP023449.1"/>
</dbReference>
<dbReference type="Pfam" id="PF07729">
    <property type="entry name" value="FCD"/>
    <property type="match status" value="1"/>
</dbReference>
<dbReference type="Proteomes" id="UP000218934">
    <property type="component" value="Unassembled WGS sequence"/>
</dbReference>
<dbReference type="SMART" id="SM00895">
    <property type="entry name" value="FCD"/>
    <property type="match status" value="1"/>
</dbReference>
<dbReference type="InterPro" id="IPR036388">
    <property type="entry name" value="WH-like_DNA-bd_sf"/>
</dbReference>